<sequence>MPSRDATATCNTRSASERAVLIHVLSRRPPSGGRCLCGTANTQSGDWHTAGRRRHAQTFPRHIAPLACSHYNKKPALSPCRRSSAAFFVRVDAQQPGPRPGNHHSSV</sequence>
<accession>A0A0U5FI64</accession>
<evidence type="ECO:0000313" key="1">
    <source>
        <dbReference type="EMBL" id="CEG18162.1"/>
    </source>
</evidence>
<keyword evidence="2" id="KW-1185">Reference proteome</keyword>
<dbReference type="AlphaFoldDB" id="A0A0U5FI64"/>
<reference evidence="1 2" key="1">
    <citation type="submission" date="2014-09" db="EMBL/GenBank/DDBJ databases">
        <authorList>
            <person name="Regsiter A."/>
        </authorList>
    </citation>
    <scope>NUCLEOTIDE SEQUENCE [LARGE SCALE GENOMIC DNA]</scope>
</reference>
<protein>
    <submittedName>
        <fullName evidence="1">Uncharacterized protein</fullName>
    </submittedName>
</protein>
<comment type="caution">
    <text evidence="1">The sequence shown here is derived from an EMBL/GenBank/DDBJ whole genome shotgun (WGS) entry which is preliminary data.</text>
</comment>
<dbReference type="EMBL" id="CCXZ01000173">
    <property type="protein sequence ID" value="CEG18162.1"/>
    <property type="molecule type" value="Genomic_DNA"/>
</dbReference>
<dbReference type="Proteomes" id="UP000052230">
    <property type="component" value="Unassembled WGS sequence"/>
</dbReference>
<evidence type="ECO:0000313" key="2">
    <source>
        <dbReference type="Proteomes" id="UP000052230"/>
    </source>
</evidence>
<gene>
    <name evidence="1" type="ORF">XAC3562_760140</name>
</gene>
<name>A0A0U5FI64_XANCI</name>
<organism evidence="1 2">
    <name type="scientific">Xanthomonas citri pv. citri</name>
    <dbReference type="NCBI Taxonomy" id="611301"/>
    <lineage>
        <taxon>Bacteria</taxon>
        <taxon>Pseudomonadati</taxon>
        <taxon>Pseudomonadota</taxon>
        <taxon>Gammaproteobacteria</taxon>
        <taxon>Lysobacterales</taxon>
        <taxon>Lysobacteraceae</taxon>
        <taxon>Xanthomonas</taxon>
    </lineage>
</organism>
<proteinExistence type="predicted"/>